<evidence type="ECO:0000259" key="4">
    <source>
        <dbReference type="PROSITE" id="PS01124"/>
    </source>
</evidence>
<keyword evidence="6" id="KW-1185">Reference proteome</keyword>
<dbReference type="InterPro" id="IPR009057">
    <property type="entry name" value="Homeodomain-like_sf"/>
</dbReference>
<evidence type="ECO:0000256" key="3">
    <source>
        <dbReference type="ARBA" id="ARBA00023163"/>
    </source>
</evidence>
<evidence type="ECO:0000313" key="5">
    <source>
        <dbReference type="EMBL" id="MCQ9210520.1"/>
    </source>
</evidence>
<dbReference type="Gene3D" id="1.10.10.60">
    <property type="entry name" value="Homeodomain-like"/>
    <property type="match status" value="2"/>
</dbReference>
<dbReference type="PANTHER" id="PTHR43280:SF28">
    <property type="entry name" value="HTH-TYPE TRANSCRIPTIONAL ACTIVATOR RHAS"/>
    <property type="match status" value="1"/>
</dbReference>
<dbReference type="PANTHER" id="PTHR43280">
    <property type="entry name" value="ARAC-FAMILY TRANSCRIPTIONAL REGULATOR"/>
    <property type="match status" value="1"/>
</dbReference>
<dbReference type="InterPro" id="IPR003313">
    <property type="entry name" value="AraC-bd"/>
</dbReference>
<dbReference type="SMART" id="SM00342">
    <property type="entry name" value="HTH_ARAC"/>
    <property type="match status" value="1"/>
</dbReference>
<evidence type="ECO:0000256" key="1">
    <source>
        <dbReference type="ARBA" id="ARBA00023015"/>
    </source>
</evidence>
<accession>A0ABT1WQ21</accession>
<feature type="domain" description="HTH araC/xylS-type" evidence="4">
    <location>
        <begin position="180"/>
        <end position="278"/>
    </location>
</feature>
<dbReference type="RefSeq" id="WP_256945633.1">
    <property type="nucleotide sequence ID" value="NZ_JANHNZ010000009.1"/>
</dbReference>
<proteinExistence type="predicted"/>
<evidence type="ECO:0000256" key="2">
    <source>
        <dbReference type="ARBA" id="ARBA00023125"/>
    </source>
</evidence>
<keyword evidence="3" id="KW-0804">Transcription</keyword>
<organism evidence="5 6">
    <name type="scientific">Granulicatella seriolae</name>
    <dbReference type="NCBI Taxonomy" id="2967226"/>
    <lineage>
        <taxon>Bacteria</taxon>
        <taxon>Bacillati</taxon>
        <taxon>Bacillota</taxon>
        <taxon>Bacilli</taxon>
        <taxon>Lactobacillales</taxon>
        <taxon>Carnobacteriaceae</taxon>
        <taxon>Granulicatella</taxon>
    </lineage>
</organism>
<reference evidence="5" key="2">
    <citation type="journal article" date="2023" name="Curr. Microbiol.">
        <title>Granulicatella seriolae sp. nov., a Novel Facultative Anaerobe Isolated from Yellowtail Marine Fish.</title>
        <authorList>
            <person name="Lee M."/>
            <person name="Choi Y.J."/>
            <person name="Farooq A."/>
            <person name="Jeong J.B."/>
            <person name="Jung M.Y."/>
        </authorList>
    </citation>
    <scope>NUCLEOTIDE SEQUENCE</scope>
    <source>
        <strain evidence="5">S8</strain>
    </source>
</reference>
<dbReference type="InterPro" id="IPR020449">
    <property type="entry name" value="Tscrpt_reg_AraC-type_HTH"/>
</dbReference>
<protein>
    <submittedName>
        <fullName evidence="5">AraC family transcriptional regulator</fullName>
    </submittedName>
</protein>
<evidence type="ECO:0000313" key="6">
    <source>
        <dbReference type="Proteomes" id="UP001059480"/>
    </source>
</evidence>
<dbReference type="InterPro" id="IPR018060">
    <property type="entry name" value="HTH_AraC"/>
</dbReference>
<keyword evidence="2" id="KW-0238">DNA-binding</keyword>
<name>A0ABT1WQ21_9LACT</name>
<dbReference type="Gene3D" id="2.60.120.10">
    <property type="entry name" value="Jelly Rolls"/>
    <property type="match status" value="1"/>
</dbReference>
<dbReference type="InterPro" id="IPR018062">
    <property type="entry name" value="HTH_AraC-typ_CS"/>
</dbReference>
<dbReference type="Pfam" id="PF02311">
    <property type="entry name" value="AraC_binding"/>
    <property type="match status" value="1"/>
</dbReference>
<keyword evidence="1" id="KW-0805">Transcription regulation</keyword>
<reference evidence="5" key="1">
    <citation type="submission" date="2022-07" db="EMBL/GenBank/DDBJ databases">
        <authorList>
            <person name="Jung M.-Y."/>
            <person name="Lee M."/>
        </authorList>
    </citation>
    <scope>NUCLEOTIDE SEQUENCE</scope>
    <source>
        <strain evidence="5">S8</strain>
    </source>
</reference>
<dbReference type="CDD" id="cd02208">
    <property type="entry name" value="cupin_RmlC-like"/>
    <property type="match status" value="1"/>
</dbReference>
<comment type="caution">
    <text evidence="5">The sequence shown here is derived from an EMBL/GenBank/DDBJ whole genome shotgun (WGS) entry which is preliminary data.</text>
</comment>
<dbReference type="InterPro" id="IPR037923">
    <property type="entry name" value="HTH-like"/>
</dbReference>
<dbReference type="PROSITE" id="PS00041">
    <property type="entry name" value="HTH_ARAC_FAMILY_1"/>
    <property type="match status" value="1"/>
</dbReference>
<dbReference type="Pfam" id="PF12833">
    <property type="entry name" value="HTH_18"/>
    <property type="match status" value="1"/>
</dbReference>
<sequence>MSNQRFLLMESSLRNLTFKLESITLSSFDEDWHSTLHTHPFTELFYVTEGEGFFVTNTSKISVRENDLIIVNPHIEHTEASSDNKPLKYIVAGIQGLSFSKPTKEIHDEVETFFSISSFHDENKDLLNYLNTILTEIDNEQPGYEMICHAMLEALIIKLLRQQTFELDTAPKNKLTKDVTLMKQYMQNHYHQRITLDHLAQVTHLNRYYISHTFKNKVGMSPMEFLNSIRIKESKILLETTNYSITQIATIVGFSNQSYFSETFKQKIGVSPSNYRKERQEA</sequence>
<dbReference type="PRINTS" id="PR00032">
    <property type="entry name" value="HTHARAC"/>
</dbReference>
<dbReference type="Proteomes" id="UP001059480">
    <property type="component" value="Unassembled WGS sequence"/>
</dbReference>
<dbReference type="InterPro" id="IPR014710">
    <property type="entry name" value="RmlC-like_jellyroll"/>
</dbReference>
<dbReference type="SUPFAM" id="SSF46689">
    <property type="entry name" value="Homeodomain-like"/>
    <property type="match status" value="2"/>
</dbReference>
<gene>
    <name evidence="5" type="ORF">NPA36_08150</name>
</gene>
<reference evidence="5" key="3">
    <citation type="journal article" date="2023" name="Microbiol. Resour. Announc.">
        <title>Draft Genome Sequence of Granulicatella sp. Strain S8, Isolated from a Marine Fish, Seriola quinqueradiata.</title>
        <authorList>
            <person name="Lee M."/>
            <person name="Farooq A."/>
            <person name="Jeong J.B."/>
            <person name="Jung M.Y."/>
        </authorList>
    </citation>
    <scope>NUCLEOTIDE SEQUENCE</scope>
    <source>
        <strain evidence="5">S8</strain>
    </source>
</reference>
<dbReference type="PROSITE" id="PS01124">
    <property type="entry name" value="HTH_ARAC_FAMILY_2"/>
    <property type="match status" value="1"/>
</dbReference>
<dbReference type="EMBL" id="JANHNZ010000009">
    <property type="protein sequence ID" value="MCQ9210520.1"/>
    <property type="molecule type" value="Genomic_DNA"/>
</dbReference>
<dbReference type="SUPFAM" id="SSF51215">
    <property type="entry name" value="Regulatory protein AraC"/>
    <property type="match status" value="1"/>
</dbReference>